<dbReference type="OrthoDB" id="193195at2"/>
<gene>
    <name evidence="2" type="ORF">ISF6_0294</name>
</gene>
<keyword evidence="1" id="KW-1133">Transmembrane helix</keyword>
<organism evidence="2 3">
    <name type="scientific">Piscinibacter sakaiensis</name>
    <name type="common">Ideonella sakaiensis</name>
    <dbReference type="NCBI Taxonomy" id="1547922"/>
    <lineage>
        <taxon>Bacteria</taxon>
        <taxon>Pseudomonadati</taxon>
        <taxon>Pseudomonadota</taxon>
        <taxon>Betaproteobacteria</taxon>
        <taxon>Burkholderiales</taxon>
        <taxon>Sphaerotilaceae</taxon>
        <taxon>Piscinibacter</taxon>
    </lineage>
</organism>
<dbReference type="InterPro" id="IPR012902">
    <property type="entry name" value="N_methyl_site"/>
</dbReference>
<protein>
    <submittedName>
        <fullName evidence="2">Type IV fimbrial biogenesis protein PilV</fullName>
    </submittedName>
</protein>
<sequence>MPHLMRRPPTPRPGRRAARGIALLEVLVAILIFSVGVLGIVGLQLSMTKAQTASKYRGEAAYLAQEMIGTIWSDMPNVGQYTDGGCGSYALCKALQDKVQARLPAGTVAFVTDATTGQVVITLGWTAPGESASTYTTSSAVQQ</sequence>
<dbReference type="AlphaFoldDB" id="A0A0K8NWQ2"/>
<accession>A0A0K8NWQ2</accession>
<dbReference type="Pfam" id="PF07963">
    <property type="entry name" value="N_methyl"/>
    <property type="match status" value="1"/>
</dbReference>
<feature type="transmembrane region" description="Helical" evidence="1">
    <location>
        <begin position="21"/>
        <end position="45"/>
    </location>
</feature>
<evidence type="ECO:0000313" key="2">
    <source>
        <dbReference type="EMBL" id="GAP34811.1"/>
    </source>
</evidence>
<dbReference type="EMBL" id="BBYR01000011">
    <property type="protein sequence ID" value="GAP34811.1"/>
    <property type="molecule type" value="Genomic_DNA"/>
</dbReference>
<reference evidence="2 3" key="2">
    <citation type="journal article" date="2016" name="Science">
        <title>A bacterium that degrades and assimilates poly(ethylene terephthalate).</title>
        <authorList>
            <person name="Yoshida S."/>
            <person name="Hiraga K."/>
            <person name="Takehana T."/>
            <person name="Taniguchi I."/>
            <person name="Yamaji H."/>
            <person name="Maeda Y."/>
            <person name="Toyohara K."/>
            <person name="Miyamoto K."/>
            <person name="Kimura Y."/>
            <person name="Oda K."/>
        </authorList>
    </citation>
    <scope>NUCLEOTIDE SEQUENCE [LARGE SCALE GENOMIC DNA]</scope>
    <source>
        <strain evidence="3">NBRC 110686 / TISTR 2288 / 201-F6</strain>
    </source>
</reference>
<keyword evidence="1" id="KW-0472">Membrane</keyword>
<proteinExistence type="predicted"/>
<keyword evidence="1" id="KW-0812">Transmembrane</keyword>
<dbReference type="RefSeq" id="WP_082368005.1">
    <property type="nucleotide sequence ID" value="NZ_BBYR01000011.1"/>
</dbReference>
<keyword evidence="3" id="KW-1185">Reference proteome</keyword>
<evidence type="ECO:0000313" key="3">
    <source>
        <dbReference type="Proteomes" id="UP000037660"/>
    </source>
</evidence>
<dbReference type="STRING" id="1547922.ISF6_0294"/>
<evidence type="ECO:0000256" key="1">
    <source>
        <dbReference type="SAM" id="Phobius"/>
    </source>
</evidence>
<reference evidence="3" key="1">
    <citation type="submission" date="2015-07" db="EMBL/GenBank/DDBJ databases">
        <title>Discovery of a poly(ethylene terephthalate assimilation.</title>
        <authorList>
            <person name="Yoshida S."/>
            <person name="Hiraga K."/>
            <person name="Takehana T."/>
            <person name="Taniguchi I."/>
            <person name="Yamaji H."/>
            <person name="Maeda Y."/>
            <person name="Toyohara K."/>
            <person name="Miyamoto K."/>
            <person name="Kimura Y."/>
            <person name="Oda K."/>
        </authorList>
    </citation>
    <scope>NUCLEOTIDE SEQUENCE [LARGE SCALE GENOMIC DNA]</scope>
    <source>
        <strain evidence="3">NBRC 110686 / TISTR 2288 / 201-F6</strain>
    </source>
</reference>
<dbReference type="Proteomes" id="UP000037660">
    <property type="component" value="Unassembled WGS sequence"/>
</dbReference>
<name>A0A0K8NWQ2_PISS1</name>
<comment type="caution">
    <text evidence="2">The sequence shown here is derived from an EMBL/GenBank/DDBJ whole genome shotgun (WGS) entry which is preliminary data.</text>
</comment>